<gene>
    <name evidence="1" type="ORF">EDD18DRAFT_415912</name>
</gene>
<comment type="caution">
    <text evidence="1">The sequence shown here is derived from an EMBL/GenBank/DDBJ whole genome shotgun (WGS) entry which is preliminary data.</text>
</comment>
<keyword evidence="2" id="KW-1185">Reference proteome</keyword>
<protein>
    <submittedName>
        <fullName evidence="1">Uncharacterized protein</fullName>
    </submittedName>
</protein>
<dbReference type="AlphaFoldDB" id="A0AA39PZ71"/>
<name>A0AA39PZ71_9AGAR</name>
<evidence type="ECO:0000313" key="2">
    <source>
        <dbReference type="Proteomes" id="UP001175228"/>
    </source>
</evidence>
<dbReference type="EMBL" id="JAUEPU010000025">
    <property type="protein sequence ID" value="KAK0493293.1"/>
    <property type="molecule type" value="Genomic_DNA"/>
</dbReference>
<dbReference type="Proteomes" id="UP001175228">
    <property type="component" value="Unassembled WGS sequence"/>
</dbReference>
<evidence type="ECO:0000313" key="1">
    <source>
        <dbReference type="EMBL" id="KAK0493293.1"/>
    </source>
</evidence>
<accession>A0AA39PZ71</accession>
<proteinExistence type="predicted"/>
<organism evidence="1 2">
    <name type="scientific">Armillaria luteobubalina</name>
    <dbReference type="NCBI Taxonomy" id="153913"/>
    <lineage>
        <taxon>Eukaryota</taxon>
        <taxon>Fungi</taxon>
        <taxon>Dikarya</taxon>
        <taxon>Basidiomycota</taxon>
        <taxon>Agaricomycotina</taxon>
        <taxon>Agaricomycetes</taxon>
        <taxon>Agaricomycetidae</taxon>
        <taxon>Agaricales</taxon>
        <taxon>Marasmiineae</taxon>
        <taxon>Physalacriaceae</taxon>
        <taxon>Armillaria</taxon>
    </lineage>
</organism>
<reference evidence="1" key="1">
    <citation type="submission" date="2023-06" db="EMBL/GenBank/DDBJ databases">
        <authorList>
            <consortium name="Lawrence Berkeley National Laboratory"/>
            <person name="Ahrendt S."/>
            <person name="Sahu N."/>
            <person name="Indic B."/>
            <person name="Wong-Bajracharya J."/>
            <person name="Merenyi Z."/>
            <person name="Ke H.-M."/>
            <person name="Monk M."/>
            <person name="Kocsube S."/>
            <person name="Drula E."/>
            <person name="Lipzen A."/>
            <person name="Balint B."/>
            <person name="Henrissat B."/>
            <person name="Andreopoulos B."/>
            <person name="Martin F.M."/>
            <person name="Harder C.B."/>
            <person name="Rigling D."/>
            <person name="Ford K.L."/>
            <person name="Foster G.D."/>
            <person name="Pangilinan J."/>
            <person name="Papanicolaou A."/>
            <person name="Barry K."/>
            <person name="LaButti K."/>
            <person name="Viragh M."/>
            <person name="Koriabine M."/>
            <person name="Yan M."/>
            <person name="Riley R."/>
            <person name="Champramary S."/>
            <person name="Plett K.L."/>
            <person name="Tsai I.J."/>
            <person name="Slot J."/>
            <person name="Sipos G."/>
            <person name="Plett J."/>
            <person name="Nagy L.G."/>
            <person name="Grigoriev I.V."/>
        </authorList>
    </citation>
    <scope>NUCLEOTIDE SEQUENCE</scope>
    <source>
        <strain evidence="1">HWK02</strain>
    </source>
</reference>
<sequence>MIPTPSSQQDSRHSITFLLSGSEGSSIQEAEPARSTSSLSWASTTTITEDALYPFLSSPSKMIQPRSPLACDVSAFALPRSNFSISPSTTPVKPASQDQIKGKVRAVLTPLLIGSNGGNSPVSRARLTRSACFSSSVVTIQCHPCLSDSILRSHEPWWDSRPKKVLDVTYVDYKSVLQEFGDYVLQRIVFAPTKPDARVPGINLLKILQADDVIIDGNKAVNIDSDVVQLQYKDRQEKVQLRCRHTSITTHGLAYLMSTHVYHHLEAESKSRNGGYYIGNVDIAHLVSIFSVQPDIWIPEIAFVL</sequence>